<proteinExistence type="predicted"/>
<evidence type="ECO:0000256" key="1">
    <source>
        <dbReference type="SAM" id="MobiDB-lite"/>
    </source>
</evidence>
<dbReference type="InterPro" id="IPR001623">
    <property type="entry name" value="DnaJ_domain"/>
</dbReference>
<dbReference type="Proteomes" id="UP001634393">
    <property type="component" value="Unassembled WGS sequence"/>
</dbReference>
<dbReference type="InterPro" id="IPR036869">
    <property type="entry name" value="J_dom_sf"/>
</dbReference>
<dbReference type="PROSITE" id="PS50076">
    <property type="entry name" value="DNAJ_2"/>
    <property type="match status" value="1"/>
</dbReference>
<feature type="compositionally biased region" description="Polar residues" evidence="1">
    <location>
        <begin position="175"/>
        <end position="191"/>
    </location>
</feature>
<feature type="compositionally biased region" description="Pro residues" evidence="1">
    <location>
        <begin position="216"/>
        <end position="225"/>
    </location>
</feature>
<dbReference type="AlphaFoldDB" id="A0ABD3S255"/>
<dbReference type="InterPro" id="IPR056988">
    <property type="entry name" value="Zn_ribbon_pln"/>
</dbReference>
<dbReference type="PANTHER" id="PTHR44137">
    <property type="entry name" value="BNAC03G44070D PROTEIN"/>
    <property type="match status" value="1"/>
</dbReference>
<dbReference type="Pfam" id="PF23551">
    <property type="entry name" value="Zn_ribbon_20"/>
    <property type="match status" value="1"/>
</dbReference>
<feature type="compositionally biased region" description="Basic and acidic residues" evidence="1">
    <location>
        <begin position="310"/>
        <end position="319"/>
    </location>
</feature>
<dbReference type="Gene3D" id="1.10.287.110">
    <property type="entry name" value="DnaJ domain"/>
    <property type="match status" value="1"/>
</dbReference>
<evidence type="ECO:0000313" key="4">
    <source>
        <dbReference type="Proteomes" id="UP001634393"/>
    </source>
</evidence>
<gene>
    <name evidence="3" type="ORF">ACJIZ3_004461</name>
</gene>
<evidence type="ECO:0000259" key="2">
    <source>
        <dbReference type="PROSITE" id="PS50076"/>
    </source>
</evidence>
<feature type="region of interest" description="Disordered" evidence="1">
    <location>
        <begin position="272"/>
        <end position="362"/>
    </location>
</feature>
<dbReference type="Pfam" id="PF00226">
    <property type="entry name" value="DnaJ"/>
    <property type="match status" value="1"/>
</dbReference>
<dbReference type="CDD" id="cd06257">
    <property type="entry name" value="DnaJ"/>
    <property type="match status" value="1"/>
</dbReference>
<feature type="compositionally biased region" description="Polar residues" evidence="1">
    <location>
        <begin position="344"/>
        <end position="358"/>
    </location>
</feature>
<protein>
    <recommendedName>
        <fullName evidence="2">J domain-containing protein</fullName>
    </recommendedName>
</protein>
<dbReference type="EMBL" id="JBJXBP010000007">
    <property type="protein sequence ID" value="KAL3818556.1"/>
    <property type="molecule type" value="Genomic_DNA"/>
</dbReference>
<dbReference type="InterPro" id="IPR018253">
    <property type="entry name" value="DnaJ_domain_CS"/>
</dbReference>
<dbReference type="PANTHER" id="PTHR44137:SF61">
    <property type="entry name" value="J DOMAIN-CONTAINING PROTEIN"/>
    <property type="match status" value="1"/>
</dbReference>
<feature type="region of interest" description="Disordered" evidence="1">
    <location>
        <begin position="153"/>
        <end position="228"/>
    </location>
</feature>
<evidence type="ECO:0000313" key="3">
    <source>
        <dbReference type="EMBL" id="KAL3818556.1"/>
    </source>
</evidence>
<dbReference type="PRINTS" id="PR00625">
    <property type="entry name" value="JDOMAIN"/>
</dbReference>
<feature type="domain" description="J" evidence="2">
    <location>
        <begin position="85"/>
        <end position="149"/>
    </location>
</feature>
<keyword evidence="4" id="KW-1185">Reference proteome</keyword>
<sequence length="728" mass="81571">MHFQIKFLSTFLHRISICKMECNKDEAVRAKTIAEKKLLDRDYNGANKFALKAQSLFPKLEGISQLLEVLRLYLAQEKRINGEVNYYAVFGVDSSADDDSLKKQYRRLALALHPDKNSSVGADGAFKVLSQAWAVLSDKDERRAYNLKLNIQSSNQTSSGGTSQTPVEKHGFPNFTGSFGSTSMRNKTTATDPIRVPTRPRSAPTGTGQQSAPQRPTNPIPPPASSHPETFWTLCNKCRMKYEYLKMYLQQTLECPRCKHIFIAVEIPAPKVQNRTPIPGTFPQSSGSGTVPPAPATATQAATCQPPNKRKQEVPKKTEVASASDTHSSGPEKEKPVKKRRVNTHSGADQPASTSSSYKPRIVKDLSQNESRGMLAGRAKVELLGHLNQWESSQAKNVEIKISTNDLKEDSVIHQRTDESRDDLSVPKSTLKPEKSSILEETAADCDADPEETVSMSVPDADFHNFDDDRVEQSFTANQVWAAYDDDDGMPRYYAVVHRVISRKPFKLQISWLNSKSTSEFGSLDWISCGFTKTSGEFRVGKYVLSKNLNSFSHPVKWKKGARGAMQIFPEKGDVWALYKNWSHDWSELTEDETIHQYELVIVLQDYNEDRGVLVAPLLKVAGFTSVFRQRLDQRVIQTIPRQEMFRFSHQVPAYALNGQEAQNALNGCYELDPAALPLELLKVITADEEAKAESEAMAKWTNSKPLLIYSRRRNGNNAQRGVDQSME</sequence>
<feature type="compositionally biased region" description="Low complexity" evidence="1">
    <location>
        <begin position="296"/>
        <end position="307"/>
    </location>
</feature>
<dbReference type="SMART" id="SM00271">
    <property type="entry name" value="DnaJ"/>
    <property type="match status" value="1"/>
</dbReference>
<dbReference type="InterPro" id="IPR024593">
    <property type="entry name" value="DUF3444"/>
</dbReference>
<feature type="compositionally biased region" description="Low complexity" evidence="1">
    <location>
        <begin position="153"/>
        <end position="165"/>
    </location>
</feature>
<dbReference type="PROSITE" id="PS00636">
    <property type="entry name" value="DNAJ_1"/>
    <property type="match status" value="1"/>
</dbReference>
<feature type="compositionally biased region" description="Polar residues" evidence="1">
    <location>
        <begin position="204"/>
        <end position="215"/>
    </location>
</feature>
<dbReference type="SUPFAM" id="SSF46565">
    <property type="entry name" value="Chaperone J-domain"/>
    <property type="match status" value="1"/>
</dbReference>
<comment type="caution">
    <text evidence="3">The sequence shown here is derived from an EMBL/GenBank/DDBJ whole genome shotgun (WGS) entry which is preliminary data.</text>
</comment>
<feature type="region of interest" description="Disordered" evidence="1">
    <location>
        <begin position="411"/>
        <end position="433"/>
    </location>
</feature>
<reference evidence="3 4" key="1">
    <citation type="submission" date="2024-12" db="EMBL/GenBank/DDBJ databases">
        <title>The unique morphological basis and parallel evolutionary history of personate flowers in Penstemon.</title>
        <authorList>
            <person name="Depatie T.H."/>
            <person name="Wessinger C.A."/>
        </authorList>
    </citation>
    <scope>NUCLEOTIDE SEQUENCE [LARGE SCALE GENOMIC DNA]</scope>
    <source>
        <strain evidence="3">WTNN_2</strain>
        <tissue evidence="3">Leaf</tissue>
    </source>
</reference>
<name>A0ABD3S255_9LAMI</name>
<dbReference type="Pfam" id="PF11926">
    <property type="entry name" value="DUF3444"/>
    <property type="match status" value="1"/>
</dbReference>
<accession>A0ABD3S255</accession>
<organism evidence="3 4">
    <name type="scientific">Penstemon smallii</name>
    <dbReference type="NCBI Taxonomy" id="265156"/>
    <lineage>
        <taxon>Eukaryota</taxon>
        <taxon>Viridiplantae</taxon>
        <taxon>Streptophyta</taxon>
        <taxon>Embryophyta</taxon>
        <taxon>Tracheophyta</taxon>
        <taxon>Spermatophyta</taxon>
        <taxon>Magnoliopsida</taxon>
        <taxon>eudicotyledons</taxon>
        <taxon>Gunneridae</taxon>
        <taxon>Pentapetalae</taxon>
        <taxon>asterids</taxon>
        <taxon>lamiids</taxon>
        <taxon>Lamiales</taxon>
        <taxon>Plantaginaceae</taxon>
        <taxon>Cheloneae</taxon>
        <taxon>Penstemon</taxon>
    </lineage>
</organism>